<dbReference type="AlphaFoldDB" id="A0A0E9VA67"/>
<dbReference type="EMBL" id="GBXM01033666">
    <property type="protein sequence ID" value="JAH74911.1"/>
    <property type="molecule type" value="Transcribed_RNA"/>
</dbReference>
<proteinExistence type="predicted"/>
<accession>A0A0E9VA67</accession>
<feature type="compositionally biased region" description="Basic residues" evidence="1">
    <location>
        <begin position="1"/>
        <end position="13"/>
    </location>
</feature>
<sequence length="21" mass="2557">MAKENRRRKKQKFGKTNPMAH</sequence>
<reference evidence="2" key="1">
    <citation type="submission" date="2014-11" db="EMBL/GenBank/DDBJ databases">
        <authorList>
            <person name="Amaro Gonzalez C."/>
        </authorList>
    </citation>
    <scope>NUCLEOTIDE SEQUENCE</scope>
</reference>
<evidence type="ECO:0000313" key="2">
    <source>
        <dbReference type="EMBL" id="JAH74911.1"/>
    </source>
</evidence>
<feature type="region of interest" description="Disordered" evidence="1">
    <location>
        <begin position="1"/>
        <end position="21"/>
    </location>
</feature>
<organism evidence="2">
    <name type="scientific">Anguilla anguilla</name>
    <name type="common">European freshwater eel</name>
    <name type="synonym">Muraena anguilla</name>
    <dbReference type="NCBI Taxonomy" id="7936"/>
    <lineage>
        <taxon>Eukaryota</taxon>
        <taxon>Metazoa</taxon>
        <taxon>Chordata</taxon>
        <taxon>Craniata</taxon>
        <taxon>Vertebrata</taxon>
        <taxon>Euteleostomi</taxon>
        <taxon>Actinopterygii</taxon>
        <taxon>Neopterygii</taxon>
        <taxon>Teleostei</taxon>
        <taxon>Anguilliformes</taxon>
        <taxon>Anguillidae</taxon>
        <taxon>Anguilla</taxon>
    </lineage>
</organism>
<evidence type="ECO:0000256" key="1">
    <source>
        <dbReference type="SAM" id="MobiDB-lite"/>
    </source>
</evidence>
<name>A0A0E9VA67_ANGAN</name>
<protein>
    <submittedName>
        <fullName evidence="2">Uncharacterized protein</fullName>
    </submittedName>
</protein>
<reference evidence="2" key="2">
    <citation type="journal article" date="2015" name="Fish Shellfish Immunol.">
        <title>Early steps in the European eel (Anguilla anguilla)-Vibrio vulnificus interaction in the gills: Role of the RtxA13 toxin.</title>
        <authorList>
            <person name="Callol A."/>
            <person name="Pajuelo D."/>
            <person name="Ebbesson L."/>
            <person name="Teles M."/>
            <person name="MacKenzie S."/>
            <person name="Amaro C."/>
        </authorList>
    </citation>
    <scope>NUCLEOTIDE SEQUENCE</scope>
</reference>